<reference evidence="12 13" key="1">
    <citation type="submission" date="2011-04" db="EMBL/GenBank/DDBJ databases">
        <authorList>
            <person name="Muzny D."/>
            <person name="Qin X."/>
            <person name="Deng J."/>
            <person name="Jiang H."/>
            <person name="Liu Y."/>
            <person name="Qu J."/>
            <person name="Song X.-Z."/>
            <person name="Zhang L."/>
            <person name="Thornton R."/>
            <person name="Coyle M."/>
            <person name="Francisco L."/>
            <person name="Jackson L."/>
            <person name="Javaid M."/>
            <person name="Korchina V."/>
            <person name="Kovar C."/>
            <person name="Mata R."/>
            <person name="Mathew T."/>
            <person name="Ngo R."/>
            <person name="Nguyen L."/>
            <person name="Nguyen N."/>
            <person name="Okwuonu G."/>
            <person name="Ongeri F."/>
            <person name="Pham C."/>
            <person name="Simmons D."/>
            <person name="Wilczek-Boney K."/>
            <person name="Hale W."/>
            <person name="Jakkamsetti A."/>
            <person name="Pham P."/>
            <person name="Ruth R."/>
            <person name="San Lucas F."/>
            <person name="Warren J."/>
            <person name="Zhang J."/>
            <person name="Zhao Z."/>
            <person name="Zhou C."/>
            <person name="Zhu D."/>
            <person name="Lee S."/>
            <person name="Bess C."/>
            <person name="Blankenburg K."/>
            <person name="Forbes L."/>
            <person name="Fu Q."/>
            <person name="Gubbala S."/>
            <person name="Hirani K."/>
            <person name="Jayaseelan J.C."/>
            <person name="Lara F."/>
            <person name="Munidasa M."/>
            <person name="Palculict T."/>
            <person name="Patil S."/>
            <person name="Pu L.-L."/>
            <person name="Saada N."/>
            <person name="Tang L."/>
            <person name="Weissenberger G."/>
            <person name="Zhu Y."/>
            <person name="Hemphill L."/>
            <person name="Shang Y."/>
            <person name="Youmans B."/>
            <person name="Ayvaz T."/>
            <person name="Ross M."/>
            <person name="Santibanez J."/>
            <person name="Aqrawi P."/>
            <person name="Gross S."/>
            <person name="Joshi V."/>
            <person name="Fowler G."/>
            <person name="Nazareth L."/>
            <person name="Reid J."/>
            <person name="Worley K."/>
            <person name="Petrosino J."/>
            <person name="Highlander S."/>
            <person name="Gibbs R."/>
        </authorList>
    </citation>
    <scope>NUCLEOTIDE SEQUENCE [LARGE SCALE GENOMIC DNA]</scope>
    <source>
        <strain evidence="12 13">DSM 2778</strain>
    </source>
</reference>
<feature type="binding site" evidence="6 9">
    <location>
        <begin position="19"/>
        <end position="24"/>
    </location>
    <ligand>
        <name>NAD(+)</name>
        <dbReference type="ChEBI" id="CHEBI:57540"/>
    </ligand>
</feature>
<dbReference type="FunFam" id="3.40.50.720:FF:000018">
    <property type="entry name" value="Malate dehydrogenase"/>
    <property type="match status" value="1"/>
</dbReference>
<dbReference type="GO" id="GO:0006099">
    <property type="term" value="P:tricarboxylic acid cycle"/>
    <property type="evidence" value="ECO:0007669"/>
    <property type="project" value="UniProtKB-UniRule"/>
</dbReference>
<dbReference type="PIRSF" id="PIRSF000102">
    <property type="entry name" value="Lac_mal_DH"/>
    <property type="match status" value="1"/>
</dbReference>
<organism evidence="12 13">
    <name type="scientific">Centipeda periodontii DSM 2778</name>
    <dbReference type="NCBI Taxonomy" id="888060"/>
    <lineage>
        <taxon>Bacteria</taxon>
        <taxon>Bacillati</taxon>
        <taxon>Bacillota</taxon>
        <taxon>Negativicutes</taxon>
        <taxon>Selenomonadales</taxon>
        <taxon>Selenomonadaceae</taxon>
        <taxon>Centipeda</taxon>
    </lineage>
</organism>
<dbReference type="EMBL" id="AFHQ01000032">
    <property type="protein sequence ID" value="EGK60067.1"/>
    <property type="molecule type" value="Genomic_DNA"/>
</dbReference>
<comment type="function">
    <text evidence="6">Catalyzes the reversible oxidation of malate to oxaloacetate.</text>
</comment>
<feature type="domain" description="Lactate/malate dehydrogenase C-terminal" evidence="11">
    <location>
        <begin position="159"/>
        <end position="314"/>
    </location>
</feature>
<keyword evidence="4 6" id="KW-0520">NAD</keyword>
<feature type="binding site" evidence="6 8">
    <location>
        <position position="100"/>
    </location>
    <ligand>
        <name>substrate</name>
    </ligand>
</feature>
<comment type="similarity">
    <text evidence="6">Belongs to the LDH/MDH superfamily. MDH type 3 family.</text>
</comment>
<evidence type="ECO:0000256" key="8">
    <source>
        <dbReference type="PIRSR" id="PIRSR000102-2"/>
    </source>
</evidence>
<keyword evidence="2 6" id="KW-0816">Tricarboxylic acid cycle</keyword>
<dbReference type="AlphaFoldDB" id="F5RLU7"/>
<dbReference type="SUPFAM" id="SSF51735">
    <property type="entry name" value="NAD(P)-binding Rossmann-fold domains"/>
    <property type="match status" value="1"/>
</dbReference>
<sequence>MGDTRVFKEEVLMKVTVVGAGNVGATVANVVALKKFAQEVVLIDIKEGVSEGKAMDMMQCSHALNFDTTVKGVTNDYAATADSDVVVVTSGLPRKPGMTREELVGVNAKIVKSVVEQALKYSPNAIFIIISNPMDAMTYLALKSTGLPRNRVIGMGGMLDSSRFRYYLSEALNAAGHPATPSDVDGMVIGGHNDKTMVPLVSIATLRGIPVTQLLSKEVLADVVQKTKVGGATLTGLLGTSAWYAPGASAATLVEAIALDAKKVIPCCVYLEGEYGEKELCVGVPIVLGKGGFEKVVDVKLEGEEKAKFEESVEAARAVNAQLGDALK</sequence>
<evidence type="ECO:0000313" key="13">
    <source>
        <dbReference type="Proteomes" id="UP000004067"/>
    </source>
</evidence>
<dbReference type="HAMAP" id="MF_00487">
    <property type="entry name" value="Malate_dehydrog_3"/>
    <property type="match status" value="1"/>
</dbReference>
<feature type="binding site" evidence="6 8">
    <location>
        <position position="94"/>
    </location>
    <ligand>
        <name>substrate</name>
    </ligand>
</feature>
<feature type="binding site" evidence="6 9">
    <location>
        <position position="44"/>
    </location>
    <ligand>
        <name>NAD(+)</name>
        <dbReference type="ChEBI" id="CHEBI:57540"/>
    </ligand>
</feature>
<accession>F5RLU7</accession>
<evidence type="ECO:0000256" key="6">
    <source>
        <dbReference type="HAMAP-Rule" id="MF_00487"/>
    </source>
</evidence>
<evidence type="ECO:0000256" key="2">
    <source>
        <dbReference type="ARBA" id="ARBA00022532"/>
    </source>
</evidence>
<dbReference type="EC" id="1.1.1.37" evidence="6"/>
<dbReference type="Gene3D" id="3.90.110.10">
    <property type="entry name" value="Lactate dehydrogenase/glycoside hydrolase, family 4, C-terminal"/>
    <property type="match status" value="1"/>
</dbReference>
<dbReference type="NCBIfam" id="TIGR01763">
    <property type="entry name" value="MalateDH_bact"/>
    <property type="match status" value="1"/>
</dbReference>
<dbReference type="Gene3D" id="3.40.50.720">
    <property type="entry name" value="NAD(P)-binding Rossmann-like Domain"/>
    <property type="match status" value="1"/>
</dbReference>
<evidence type="ECO:0000256" key="5">
    <source>
        <dbReference type="ARBA" id="ARBA00049258"/>
    </source>
</evidence>
<feature type="binding site" evidence="6 9">
    <location>
        <position position="107"/>
    </location>
    <ligand>
        <name>NAD(+)</name>
        <dbReference type="ChEBI" id="CHEBI:57540"/>
    </ligand>
</feature>
<dbReference type="InterPro" id="IPR036291">
    <property type="entry name" value="NAD(P)-bd_dom_sf"/>
</dbReference>
<comment type="catalytic activity">
    <reaction evidence="5">
        <text>(S)-lactate + NAD(+) = pyruvate + NADH + H(+)</text>
        <dbReference type="Rhea" id="RHEA:23444"/>
        <dbReference type="ChEBI" id="CHEBI:15361"/>
        <dbReference type="ChEBI" id="CHEBI:15378"/>
        <dbReference type="ChEBI" id="CHEBI:16651"/>
        <dbReference type="ChEBI" id="CHEBI:57540"/>
        <dbReference type="ChEBI" id="CHEBI:57945"/>
        <dbReference type="EC" id="1.1.1.27"/>
    </reaction>
</comment>
<dbReference type="Proteomes" id="UP000004067">
    <property type="component" value="Unassembled WGS sequence"/>
</dbReference>
<dbReference type="InterPro" id="IPR001557">
    <property type="entry name" value="L-lactate/malate_DH"/>
</dbReference>
<comment type="similarity">
    <text evidence="1">Belongs to the LDH/MDH superfamily. LDH family.</text>
</comment>
<evidence type="ECO:0000256" key="3">
    <source>
        <dbReference type="ARBA" id="ARBA00023002"/>
    </source>
</evidence>
<proteinExistence type="inferred from homology"/>
<feature type="binding site" evidence="6 8">
    <location>
        <position position="163"/>
    </location>
    <ligand>
        <name>substrate</name>
    </ligand>
</feature>
<evidence type="ECO:0000256" key="7">
    <source>
        <dbReference type="PIRSR" id="PIRSR000102-1"/>
    </source>
</evidence>
<evidence type="ECO:0000259" key="10">
    <source>
        <dbReference type="Pfam" id="PF00056"/>
    </source>
</evidence>
<evidence type="ECO:0000256" key="4">
    <source>
        <dbReference type="ARBA" id="ARBA00023027"/>
    </source>
</evidence>
<dbReference type="eggNOG" id="COG0039">
    <property type="taxonomic scope" value="Bacteria"/>
</dbReference>
<keyword evidence="3 6" id="KW-0560">Oxidoreductase</keyword>
<feature type="binding site" evidence="6 9">
    <location>
        <begin position="130"/>
        <end position="132"/>
    </location>
    <ligand>
        <name>NAD(+)</name>
        <dbReference type="ChEBI" id="CHEBI:57540"/>
    </ligand>
</feature>
<dbReference type="PRINTS" id="PR00086">
    <property type="entry name" value="LLDHDRGNASE"/>
</dbReference>
<dbReference type="HOGENOM" id="CLU_045401_2_1_9"/>
<comment type="catalytic activity">
    <reaction evidence="6">
        <text>(S)-malate + NAD(+) = oxaloacetate + NADH + H(+)</text>
        <dbReference type="Rhea" id="RHEA:21432"/>
        <dbReference type="ChEBI" id="CHEBI:15378"/>
        <dbReference type="ChEBI" id="CHEBI:15589"/>
        <dbReference type="ChEBI" id="CHEBI:16452"/>
        <dbReference type="ChEBI" id="CHEBI:57540"/>
        <dbReference type="ChEBI" id="CHEBI:57945"/>
        <dbReference type="EC" id="1.1.1.37"/>
    </reaction>
</comment>
<evidence type="ECO:0000313" key="12">
    <source>
        <dbReference type="EMBL" id="EGK60067.1"/>
    </source>
</evidence>
<evidence type="ECO:0000256" key="9">
    <source>
        <dbReference type="PIRSR" id="PIRSR000102-3"/>
    </source>
</evidence>
<dbReference type="GO" id="GO:0006089">
    <property type="term" value="P:lactate metabolic process"/>
    <property type="evidence" value="ECO:0007669"/>
    <property type="project" value="TreeGrafter"/>
</dbReference>
<dbReference type="PANTHER" id="PTHR43128:SF16">
    <property type="entry name" value="L-LACTATE DEHYDROGENASE"/>
    <property type="match status" value="1"/>
</dbReference>
<comment type="caution">
    <text evidence="12">The sequence shown here is derived from an EMBL/GenBank/DDBJ whole genome shotgun (WGS) entry which is preliminary data.</text>
</comment>
<dbReference type="SUPFAM" id="SSF56327">
    <property type="entry name" value="LDH C-terminal domain-like"/>
    <property type="match status" value="1"/>
</dbReference>
<dbReference type="PANTHER" id="PTHR43128">
    <property type="entry name" value="L-2-HYDROXYCARBOXYLATE DEHYDROGENASE (NAD(P)(+))"/>
    <property type="match status" value="1"/>
</dbReference>
<dbReference type="InterPro" id="IPR022383">
    <property type="entry name" value="Lactate/malate_DH_C"/>
</dbReference>
<dbReference type="GO" id="GO:0004459">
    <property type="term" value="F:L-lactate dehydrogenase (NAD+) activity"/>
    <property type="evidence" value="ECO:0007669"/>
    <property type="project" value="UniProtKB-EC"/>
</dbReference>
<dbReference type="GO" id="GO:0030060">
    <property type="term" value="F:L-malate dehydrogenase (NAD+) activity"/>
    <property type="evidence" value="ECO:0007669"/>
    <property type="project" value="UniProtKB-UniRule"/>
</dbReference>
<keyword evidence="13" id="KW-1185">Reference proteome</keyword>
<dbReference type="Pfam" id="PF02866">
    <property type="entry name" value="Ldh_1_C"/>
    <property type="match status" value="1"/>
</dbReference>
<name>F5RLU7_9FIRM</name>
<gene>
    <name evidence="6 12" type="primary">mdh</name>
    <name evidence="12" type="ORF">HMPREF9081_1252</name>
</gene>
<dbReference type="Pfam" id="PF00056">
    <property type="entry name" value="Ldh_1_N"/>
    <property type="match status" value="1"/>
</dbReference>
<dbReference type="InterPro" id="IPR001236">
    <property type="entry name" value="Lactate/malate_DH_N"/>
</dbReference>
<dbReference type="InterPro" id="IPR011275">
    <property type="entry name" value="Malate_DH_type3"/>
</dbReference>
<feature type="domain" description="Lactate/malate dehydrogenase N-terminal" evidence="10">
    <location>
        <begin position="13"/>
        <end position="154"/>
    </location>
</feature>
<evidence type="ECO:0000259" key="11">
    <source>
        <dbReference type="Pfam" id="PF02866"/>
    </source>
</evidence>
<evidence type="ECO:0000256" key="1">
    <source>
        <dbReference type="ARBA" id="ARBA00006054"/>
    </source>
</evidence>
<dbReference type="InterPro" id="IPR015955">
    <property type="entry name" value="Lactate_DH/Glyco_Ohase_4_C"/>
</dbReference>
<protein>
    <recommendedName>
        <fullName evidence="6">Malate dehydrogenase</fullName>
        <ecNumber evidence="6">1.1.1.37</ecNumber>
    </recommendedName>
</protein>
<dbReference type="CDD" id="cd01339">
    <property type="entry name" value="LDH-like_MDH"/>
    <property type="match status" value="1"/>
</dbReference>
<feature type="binding site" evidence="6 8">
    <location>
        <position position="132"/>
    </location>
    <ligand>
        <name>substrate</name>
    </ligand>
</feature>
<dbReference type="STRING" id="888060.HMPREF9081_1252"/>
<feature type="active site" description="Proton acceptor" evidence="6 7">
    <location>
        <position position="192"/>
    </location>
</feature>
<dbReference type="NCBIfam" id="NF004863">
    <property type="entry name" value="PRK06223.1"/>
    <property type="match status" value="1"/>
</dbReference>